<evidence type="ECO:0000313" key="2">
    <source>
        <dbReference type="EMBL" id="KAF7187554.1"/>
    </source>
</evidence>
<protein>
    <recommendedName>
        <fullName evidence="4">Transcription factor domain-containing protein</fullName>
    </recommendedName>
</protein>
<reference evidence="2" key="1">
    <citation type="submission" date="2020-04" db="EMBL/GenBank/DDBJ databases">
        <title>Draft genome resource of the tomato pathogen Pseudocercospora fuligena.</title>
        <authorList>
            <person name="Zaccaron A."/>
        </authorList>
    </citation>
    <scope>NUCLEOTIDE SEQUENCE</scope>
    <source>
        <strain evidence="2">PF001</strain>
    </source>
</reference>
<dbReference type="Proteomes" id="UP000660729">
    <property type="component" value="Unassembled WGS sequence"/>
</dbReference>
<proteinExistence type="predicted"/>
<name>A0A8H6R9I4_9PEZI</name>
<dbReference type="EMBL" id="JABCIY010000227">
    <property type="protein sequence ID" value="KAF7187554.1"/>
    <property type="molecule type" value="Genomic_DNA"/>
</dbReference>
<comment type="caution">
    <text evidence="2">The sequence shown here is derived from an EMBL/GenBank/DDBJ whole genome shotgun (WGS) entry which is preliminary data.</text>
</comment>
<evidence type="ECO:0000313" key="3">
    <source>
        <dbReference type="Proteomes" id="UP000660729"/>
    </source>
</evidence>
<evidence type="ECO:0000256" key="1">
    <source>
        <dbReference type="SAM" id="MobiDB-lite"/>
    </source>
</evidence>
<dbReference type="PANTHER" id="PTHR37540:SF5">
    <property type="entry name" value="TRANSCRIPTION FACTOR DOMAIN-CONTAINING PROTEIN"/>
    <property type="match status" value="1"/>
</dbReference>
<gene>
    <name evidence="2" type="ORF">HII31_11178</name>
</gene>
<accession>A0A8H6R9I4</accession>
<dbReference type="OrthoDB" id="4158087at2759"/>
<dbReference type="AlphaFoldDB" id="A0A8H6R9I4"/>
<keyword evidence="3" id="KW-1185">Reference proteome</keyword>
<feature type="region of interest" description="Disordered" evidence="1">
    <location>
        <begin position="50"/>
        <end position="72"/>
    </location>
</feature>
<dbReference type="PANTHER" id="PTHR37540">
    <property type="entry name" value="TRANSCRIPTION FACTOR (ACR-2), PUTATIVE-RELATED-RELATED"/>
    <property type="match status" value="1"/>
</dbReference>
<organism evidence="2 3">
    <name type="scientific">Pseudocercospora fuligena</name>
    <dbReference type="NCBI Taxonomy" id="685502"/>
    <lineage>
        <taxon>Eukaryota</taxon>
        <taxon>Fungi</taxon>
        <taxon>Dikarya</taxon>
        <taxon>Ascomycota</taxon>
        <taxon>Pezizomycotina</taxon>
        <taxon>Dothideomycetes</taxon>
        <taxon>Dothideomycetidae</taxon>
        <taxon>Mycosphaerellales</taxon>
        <taxon>Mycosphaerellaceae</taxon>
        <taxon>Pseudocercospora</taxon>
    </lineage>
</organism>
<evidence type="ECO:0008006" key="4">
    <source>
        <dbReference type="Google" id="ProtNLM"/>
    </source>
</evidence>
<sequence length="540" mass="60644">MSFLWVDCNEQRPDKKADVLQAARQHVMVNYHARHAKKSGLIAGPTIAEPLTQQATPSDDARDSQNGETTMLYSANDPKTVRAIDLPTPPLTPVLISEHDQQLYQAAWWHSYHTRPNDSGYWIAECRTAWSQGFWEFAKEDTTLREVFMCFAAAKEAAVRDAAESKSYFAHKGRAMQLIRNDLQSEGKGLRMAGIAVMCLLCKTSFIEQDFEAAESHLRAICCLVSDRLQDLLGFLWLFVVWADLRLTGVSTRAPCLPYCLHPQFEHASLPPNLAEQAKFLASCNALSLPSMPITSRERSAASLFELLHSLALSYDKADVVGTGWLAPWSLSYQIAYKVSKLRNQLEMATDDSDQEDFNAERLVITAASMAFWAMSMQFVPQPGSLRHHQEQMAKQIKGLDPAVLVERWSAAGGSLDALLWTLFMAGAYALKERVIGLRVADEMPFWLWKDLSYLLAAMKITSFASFESSLRTFPYANHWSKRMAGPMYVWITTGFALSAPSVRPPSMLFAELRLTFDSDADERMDAKKRPVLHTVKVPA</sequence>